<name>A0ABV5XSX9_9NOCA</name>
<dbReference type="Proteomes" id="UP001589587">
    <property type="component" value="Unassembled WGS sequence"/>
</dbReference>
<organism evidence="1 2">
    <name type="scientific">Rhodococcus baikonurensis</name>
    <dbReference type="NCBI Taxonomy" id="172041"/>
    <lineage>
        <taxon>Bacteria</taxon>
        <taxon>Bacillati</taxon>
        <taxon>Actinomycetota</taxon>
        <taxon>Actinomycetes</taxon>
        <taxon>Mycobacteriales</taxon>
        <taxon>Nocardiaceae</taxon>
        <taxon>Rhodococcus</taxon>
        <taxon>Rhodococcus erythropolis group</taxon>
    </lineage>
</organism>
<gene>
    <name evidence="1" type="ORF">ACFFQ6_36600</name>
</gene>
<accession>A0ABV5XSX9</accession>
<protein>
    <submittedName>
        <fullName evidence="1">Uncharacterized protein</fullName>
    </submittedName>
</protein>
<reference evidence="1 2" key="1">
    <citation type="submission" date="2024-09" db="EMBL/GenBank/DDBJ databases">
        <authorList>
            <person name="Sun Q."/>
            <person name="Mori K."/>
        </authorList>
    </citation>
    <scope>NUCLEOTIDE SEQUENCE [LARGE SCALE GENOMIC DNA]</scope>
    <source>
        <strain evidence="1 2">JCM 11411</strain>
    </source>
</reference>
<evidence type="ECO:0000313" key="2">
    <source>
        <dbReference type="Proteomes" id="UP001589587"/>
    </source>
</evidence>
<comment type="caution">
    <text evidence="1">The sequence shown here is derived from an EMBL/GenBank/DDBJ whole genome shotgun (WGS) entry which is preliminary data.</text>
</comment>
<evidence type="ECO:0000313" key="1">
    <source>
        <dbReference type="EMBL" id="MFB9785223.1"/>
    </source>
</evidence>
<proteinExistence type="predicted"/>
<dbReference type="EMBL" id="JBHMAS010000106">
    <property type="protein sequence ID" value="MFB9785223.1"/>
    <property type="molecule type" value="Genomic_DNA"/>
</dbReference>
<sequence length="78" mass="8729">MVSFVRFDRVPTARRTTIEKFTEPRAAVIAIAGAAINFADADRDRNVVFVKNGFNVEDEFGTVQVAFRLIFTEADTDT</sequence>
<keyword evidence="2" id="KW-1185">Reference proteome</keyword>
<dbReference type="RefSeq" id="WP_260647003.1">
    <property type="nucleotide sequence ID" value="NZ_JBHMAS010000106.1"/>
</dbReference>